<dbReference type="AlphaFoldDB" id="A0A8S9ZNR0"/>
<evidence type="ECO:0000313" key="2">
    <source>
        <dbReference type="Proteomes" id="UP000605970"/>
    </source>
</evidence>
<keyword evidence="2" id="KW-1185">Reference proteome</keyword>
<dbReference type="Proteomes" id="UP000605970">
    <property type="component" value="Unassembled WGS sequence"/>
</dbReference>
<dbReference type="EMBL" id="JABEBT010000047">
    <property type="protein sequence ID" value="KAF7635060.1"/>
    <property type="molecule type" value="Genomic_DNA"/>
</dbReference>
<gene>
    <name evidence="1" type="ORF">Mgra_00005501</name>
</gene>
<comment type="caution">
    <text evidence="1">The sequence shown here is derived from an EMBL/GenBank/DDBJ whole genome shotgun (WGS) entry which is preliminary data.</text>
</comment>
<organism evidence="1 2">
    <name type="scientific">Meloidogyne graminicola</name>
    <dbReference type="NCBI Taxonomy" id="189291"/>
    <lineage>
        <taxon>Eukaryota</taxon>
        <taxon>Metazoa</taxon>
        <taxon>Ecdysozoa</taxon>
        <taxon>Nematoda</taxon>
        <taxon>Chromadorea</taxon>
        <taxon>Rhabditida</taxon>
        <taxon>Tylenchina</taxon>
        <taxon>Tylenchomorpha</taxon>
        <taxon>Tylenchoidea</taxon>
        <taxon>Meloidogynidae</taxon>
        <taxon>Meloidogyninae</taxon>
        <taxon>Meloidogyne</taxon>
    </lineage>
</organism>
<name>A0A8S9ZNR0_9BILA</name>
<accession>A0A8S9ZNR0</accession>
<protein>
    <submittedName>
        <fullName evidence="1">Uncharacterized protein</fullName>
    </submittedName>
</protein>
<proteinExistence type="predicted"/>
<sequence length="108" mass="12419">MCDSIRCIIYPVQTLDVSIARGIPSRGSISDLSKQAKTRFTLRRSSQYSRRLTKLMLNNFGGMNKAIEKETEKCESSIRNCIHFIKDKIGRKNSVFNHMTGETNKRVY</sequence>
<evidence type="ECO:0000313" key="1">
    <source>
        <dbReference type="EMBL" id="KAF7635060.1"/>
    </source>
</evidence>
<reference evidence="1" key="1">
    <citation type="journal article" date="2020" name="Ecol. Evol.">
        <title>Genome structure and content of the rice root-knot nematode (Meloidogyne graminicola).</title>
        <authorList>
            <person name="Phan N.T."/>
            <person name="Danchin E.G.J."/>
            <person name="Klopp C."/>
            <person name="Perfus-Barbeoch L."/>
            <person name="Kozlowski D.K."/>
            <person name="Koutsovoulos G.D."/>
            <person name="Lopez-Roques C."/>
            <person name="Bouchez O."/>
            <person name="Zahm M."/>
            <person name="Besnard G."/>
            <person name="Bellafiore S."/>
        </authorList>
    </citation>
    <scope>NUCLEOTIDE SEQUENCE</scope>
    <source>
        <strain evidence="1">VN-18</strain>
    </source>
</reference>